<evidence type="ECO:0008006" key="3">
    <source>
        <dbReference type="Google" id="ProtNLM"/>
    </source>
</evidence>
<dbReference type="Proteomes" id="UP000006001">
    <property type="component" value="Unassembled WGS sequence"/>
</dbReference>
<dbReference type="EMBL" id="ACUX02000006">
    <property type="protein sequence ID" value="EEZ61476.1"/>
    <property type="molecule type" value="Genomic_DNA"/>
</dbReference>
<name>D0WG63_SLAES</name>
<comment type="caution">
    <text evidence="1">The sequence shown here is derived from an EMBL/GenBank/DDBJ whole genome shotgun (WGS) entry which is preliminary data.</text>
</comment>
<dbReference type="Pfam" id="PF13419">
    <property type="entry name" value="HAD_2"/>
    <property type="match status" value="1"/>
</dbReference>
<dbReference type="SUPFAM" id="SSF56784">
    <property type="entry name" value="HAD-like"/>
    <property type="match status" value="1"/>
</dbReference>
<reference evidence="1" key="1">
    <citation type="submission" date="2009-10" db="EMBL/GenBank/DDBJ databases">
        <authorList>
            <person name="Weinstock G."/>
            <person name="Sodergren E."/>
            <person name="Clifton S."/>
            <person name="Fulton L."/>
            <person name="Fulton B."/>
            <person name="Courtney L."/>
            <person name="Fronick C."/>
            <person name="Harrison M."/>
            <person name="Strong C."/>
            <person name="Farmer C."/>
            <person name="Delahaunty K."/>
            <person name="Markovic C."/>
            <person name="Hall O."/>
            <person name="Minx P."/>
            <person name="Tomlinson C."/>
            <person name="Mitreva M."/>
            <person name="Nelson J."/>
            <person name="Hou S."/>
            <person name="Wollam A."/>
            <person name="Pepin K.H."/>
            <person name="Johnson M."/>
            <person name="Bhonagiri V."/>
            <person name="Nash W.E."/>
            <person name="Warren W."/>
            <person name="Chinwalla A."/>
            <person name="Mardis E.R."/>
            <person name="Wilson R.K."/>
        </authorList>
    </citation>
    <scope>NUCLEOTIDE SEQUENCE [LARGE SCALE GENOMIC DNA]</scope>
    <source>
        <strain evidence="1">ATCC 700122</strain>
    </source>
</reference>
<dbReference type="InterPro" id="IPR023214">
    <property type="entry name" value="HAD_sf"/>
</dbReference>
<dbReference type="STRING" id="649764.HMPREF0762_00814"/>
<dbReference type="InterPro" id="IPR041492">
    <property type="entry name" value="HAD_2"/>
</dbReference>
<dbReference type="Gene3D" id="3.40.50.1000">
    <property type="entry name" value="HAD superfamily/HAD-like"/>
    <property type="match status" value="1"/>
</dbReference>
<organism evidence="1 2">
    <name type="scientific">Slackia exigua (strain ATCC 700122 / DSM 15923 / CIP 105133 / JCM 11022 / KCTC 5966 / S-7)</name>
    <dbReference type="NCBI Taxonomy" id="649764"/>
    <lineage>
        <taxon>Bacteria</taxon>
        <taxon>Bacillati</taxon>
        <taxon>Actinomycetota</taxon>
        <taxon>Coriobacteriia</taxon>
        <taxon>Eggerthellales</taxon>
        <taxon>Eggerthellaceae</taxon>
        <taxon>Slackia</taxon>
    </lineage>
</organism>
<dbReference type="eggNOG" id="COG0637">
    <property type="taxonomic scope" value="Bacteria"/>
</dbReference>
<keyword evidence="2" id="KW-1185">Reference proteome</keyword>
<dbReference type="InterPro" id="IPR036412">
    <property type="entry name" value="HAD-like_sf"/>
</dbReference>
<sequence length="231" mass="25422">MELDEFLGGYAQALDAFFERKGLDAKSLVEDIFASTGDMGRSGTDVLNADAFWKAFEARGHARVDFEPLLEEYYLHGFDALGANVAPNPRIVAAVKTLKDKGYRLAVTTMPLFPLPAVEARVRWAGLDPDDFGFMTTYDTAHAVKPQLAFYAEALERAGAQAREVLMVGNNTLEDGIATKLGCDLFLIEDFLIEREGGVRLDDVKHGSSADFLAFCERLGEAKRSYHSLDA</sequence>
<dbReference type="HOGENOM" id="CLU_064956_1_0_11"/>
<evidence type="ECO:0000313" key="1">
    <source>
        <dbReference type="EMBL" id="EEZ61476.1"/>
    </source>
</evidence>
<gene>
    <name evidence="1" type="ORF">HMPREF0762_00814</name>
</gene>
<protein>
    <recommendedName>
        <fullName evidence="3">Haloacid dehalogenase-like hydrolase</fullName>
    </recommendedName>
</protein>
<dbReference type="AlphaFoldDB" id="D0WG63"/>
<proteinExistence type="predicted"/>
<evidence type="ECO:0000313" key="2">
    <source>
        <dbReference type="Proteomes" id="UP000006001"/>
    </source>
</evidence>
<accession>D0WG63</accession>